<proteinExistence type="inferred from homology"/>
<dbReference type="GO" id="GO:0003678">
    <property type="term" value="F:DNA helicase activity"/>
    <property type="evidence" value="ECO:0007669"/>
    <property type="project" value="UniProtKB-EC"/>
</dbReference>
<comment type="domain">
    <text evidence="6">Has three domains with a flexible linker between the domains II and III and assumes an 'L' shape. Domain III is highly mobile and contacts RuvB.</text>
</comment>
<organism evidence="9 10">
    <name type="scientific">Gordonia sesuvii</name>
    <dbReference type="NCBI Taxonomy" id="3116777"/>
    <lineage>
        <taxon>Bacteria</taxon>
        <taxon>Bacillati</taxon>
        <taxon>Actinomycetota</taxon>
        <taxon>Actinomycetes</taxon>
        <taxon>Mycobacteriales</taxon>
        <taxon>Gordoniaceae</taxon>
        <taxon>Gordonia</taxon>
    </lineage>
</organism>
<dbReference type="Pfam" id="PF07499">
    <property type="entry name" value="RuvA_C"/>
    <property type="match status" value="1"/>
</dbReference>
<dbReference type="Pfam" id="PF14520">
    <property type="entry name" value="HHH_5"/>
    <property type="match status" value="1"/>
</dbReference>
<dbReference type="NCBIfam" id="TIGR00084">
    <property type="entry name" value="ruvA"/>
    <property type="match status" value="1"/>
</dbReference>
<dbReference type="GO" id="GO:0016787">
    <property type="term" value="F:hydrolase activity"/>
    <property type="evidence" value="ECO:0007669"/>
    <property type="project" value="UniProtKB-KW"/>
</dbReference>
<reference evidence="9 10" key="1">
    <citation type="submission" date="2024-01" db="EMBL/GenBank/DDBJ databases">
        <title>Draft genome sequence of Gordonia sp. LSe1-13.</title>
        <authorList>
            <person name="Suphannarot A."/>
            <person name="Mingma R."/>
        </authorList>
    </citation>
    <scope>NUCLEOTIDE SEQUENCE [LARGE SCALE GENOMIC DNA]</scope>
    <source>
        <strain evidence="9 10">LSe1-13</strain>
    </source>
</reference>
<evidence type="ECO:0000259" key="7">
    <source>
        <dbReference type="Pfam" id="PF01330"/>
    </source>
</evidence>
<dbReference type="InterPro" id="IPR013849">
    <property type="entry name" value="DNA_helicase_Holl-junc_RuvA_I"/>
</dbReference>
<dbReference type="InterPro" id="IPR010994">
    <property type="entry name" value="RuvA_2-like"/>
</dbReference>
<dbReference type="RefSeq" id="WP_330432131.1">
    <property type="nucleotide sequence ID" value="NZ_JAZDUF010000002.1"/>
</dbReference>
<evidence type="ECO:0000313" key="10">
    <source>
        <dbReference type="Proteomes" id="UP001347146"/>
    </source>
</evidence>
<keyword evidence="1 6" id="KW-0963">Cytoplasm</keyword>
<keyword evidence="9" id="KW-0378">Hydrolase</keyword>
<dbReference type="Gene3D" id="2.40.50.140">
    <property type="entry name" value="Nucleic acid-binding proteins"/>
    <property type="match status" value="1"/>
</dbReference>
<dbReference type="Gene3D" id="1.10.150.20">
    <property type="entry name" value="5' to 3' exonuclease, C-terminal subdomain"/>
    <property type="match status" value="1"/>
</dbReference>
<dbReference type="InterPro" id="IPR012340">
    <property type="entry name" value="NA-bd_OB-fold"/>
</dbReference>
<evidence type="ECO:0000256" key="1">
    <source>
        <dbReference type="ARBA" id="ARBA00022490"/>
    </source>
</evidence>
<comment type="caution">
    <text evidence="6">Lacks conserved residue(s) required for the propagation of feature annotation.</text>
</comment>
<keyword evidence="10" id="KW-1185">Reference proteome</keyword>
<dbReference type="Pfam" id="PF01330">
    <property type="entry name" value="RuvA_N"/>
    <property type="match status" value="1"/>
</dbReference>
<dbReference type="Gene3D" id="1.10.8.10">
    <property type="entry name" value="DNA helicase RuvA subunit, C-terminal domain"/>
    <property type="match status" value="1"/>
</dbReference>
<comment type="subunit">
    <text evidence="6">Homotetramer. Forms an RuvA(8)-RuvB(12)-Holliday junction (HJ) complex. HJ DNA is sandwiched between 2 RuvA tetramers; dsDNA enters through RuvA and exits via RuvB. An RuvB hexamer assembles on each DNA strand where it exits the tetramer. Each RuvB hexamer is contacted by two RuvA subunits (via domain III) on 2 adjacent RuvB subunits; this complex drives branch migration. In the full resolvosome a probable DNA-RuvA(4)-RuvB(12)-RuvC(2) complex forms which resolves the HJ.</text>
</comment>
<evidence type="ECO:0000313" key="9">
    <source>
        <dbReference type="EMBL" id="MEE3850484.1"/>
    </source>
</evidence>
<evidence type="ECO:0000256" key="6">
    <source>
        <dbReference type="HAMAP-Rule" id="MF_00031"/>
    </source>
</evidence>
<evidence type="ECO:0000259" key="8">
    <source>
        <dbReference type="Pfam" id="PF07499"/>
    </source>
</evidence>
<dbReference type="SUPFAM" id="SSF47781">
    <property type="entry name" value="RuvA domain 2-like"/>
    <property type="match status" value="1"/>
</dbReference>
<evidence type="ECO:0000256" key="2">
    <source>
        <dbReference type="ARBA" id="ARBA00022763"/>
    </source>
</evidence>
<protein>
    <recommendedName>
        <fullName evidence="6">Holliday junction branch migration complex subunit RuvA</fullName>
    </recommendedName>
</protein>
<comment type="similarity">
    <text evidence="6">Belongs to the RuvA family.</text>
</comment>
<sequence length="200" mass="20767">MIASVRGPVVDVALDHVVIDCAGVGYRVLVTPATVGSLRRGEEATLLTSMIVREDSMTLYGFTEPDARSLFTLLQTVTGVGPRLAMATLAVLEPDALRRALADSDVKALTAVPGVGKRVAERLVVELRDKVDAPTTARPDGAVVAPVPGTIRDQVAEALVGLGFTTGPADKAVTAILTDEPDADASTVLRKSLALLGKTA</sequence>
<comment type="subcellular location">
    <subcellularLocation>
        <location evidence="6">Cytoplasm</location>
    </subcellularLocation>
</comment>
<dbReference type="EMBL" id="JAZDUF010000002">
    <property type="protein sequence ID" value="MEE3850484.1"/>
    <property type="molecule type" value="Genomic_DNA"/>
</dbReference>
<comment type="caution">
    <text evidence="9">The sequence shown here is derived from an EMBL/GenBank/DDBJ whole genome shotgun (WGS) entry which is preliminary data.</text>
</comment>
<evidence type="ECO:0000256" key="4">
    <source>
        <dbReference type="ARBA" id="ARBA00023172"/>
    </source>
</evidence>
<keyword evidence="3 6" id="KW-0238">DNA-binding</keyword>
<feature type="domain" description="Holliday junction DNA helicase RuvA C-terminal" evidence="8">
    <location>
        <begin position="152"/>
        <end position="196"/>
    </location>
</feature>
<dbReference type="HAMAP" id="MF_00031">
    <property type="entry name" value="DNA_HJ_migration_RuvA"/>
    <property type="match status" value="1"/>
</dbReference>
<feature type="domain" description="DNA helicase Holliday junction RuvA type" evidence="7">
    <location>
        <begin position="1"/>
        <end position="61"/>
    </location>
</feature>
<name>A0ABU7MBK2_9ACTN</name>
<accession>A0ABU7MBK2</accession>
<keyword evidence="2 6" id="KW-0227">DNA damage</keyword>
<keyword evidence="5 6" id="KW-0234">DNA repair</keyword>
<dbReference type="InterPro" id="IPR011114">
    <property type="entry name" value="RuvA_C"/>
</dbReference>
<keyword evidence="4 6" id="KW-0233">DNA recombination</keyword>
<evidence type="ECO:0000256" key="3">
    <source>
        <dbReference type="ARBA" id="ARBA00023125"/>
    </source>
</evidence>
<comment type="function">
    <text evidence="6">The RuvA-RuvB-RuvC complex processes Holliday junction (HJ) DNA during genetic recombination and DNA repair, while the RuvA-RuvB complex plays an important role in the rescue of blocked DNA replication forks via replication fork reversal (RFR). RuvA specifically binds to HJ cruciform DNA, conferring on it an open structure. The RuvB hexamer acts as an ATP-dependent pump, pulling dsDNA into and through the RuvAB complex. HJ branch migration allows RuvC to scan DNA until it finds its consensus sequence, where it cleaves and resolves the cruciform DNA.</text>
</comment>
<dbReference type="SUPFAM" id="SSF50249">
    <property type="entry name" value="Nucleic acid-binding proteins"/>
    <property type="match status" value="1"/>
</dbReference>
<dbReference type="InterPro" id="IPR000085">
    <property type="entry name" value="RuvA"/>
</dbReference>
<dbReference type="SUPFAM" id="SSF46929">
    <property type="entry name" value="DNA helicase RuvA subunit, C-terminal domain"/>
    <property type="match status" value="1"/>
</dbReference>
<dbReference type="Proteomes" id="UP001347146">
    <property type="component" value="Unassembled WGS sequence"/>
</dbReference>
<evidence type="ECO:0000256" key="5">
    <source>
        <dbReference type="ARBA" id="ARBA00023204"/>
    </source>
</evidence>
<dbReference type="InterPro" id="IPR036267">
    <property type="entry name" value="RuvA_C_sf"/>
</dbReference>
<dbReference type="CDD" id="cd14332">
    <property type="entry name" value="UBA_RuvA_C"/>
    <property type="match status" value="1"/>
</dbReference>
<feature type="region of interest" description="Domain III" evidence="6">
    <location>
        <begin position="151"/>
        <end position="200"/>
    </location>
</feature>
<gene>
    <name evidence="6 9" type="primary">ruvA</name>
    <name evidence="9" type="ORF">VZC37_09060</name>
</gene>